<keyword evidence="2" id="KW-1185">Reference proteome</keyword>
<dbReference type="Proteomes" id="UP001165422">
    <property type="component" value="Unassembled WGS sequence"/>
</dbReference>
<gene>
    <name evidence="1" type="ORF">LN736_11630</name>
</gene>
<dbReference type="EMBL" id="JAJJPB010000014">
    <property type="protein sequence ID" value="MCC9295508.1"/>
    <property type="molecule type" value="Genomic_DNA"/>
</dbReference>
<proteinExistence type="predicted"/>
<protein>
    <recommendedName>
        <fullName evidence="3">Protein containing Zn-finger domain</fullName>
    </recommendedName>
</protein>
<organism evidence="1 2">
    <name type="scientific">Clostridium aromativorans</name>
    <dbReference type="NCBI Taxonomy" id="2836848"/>
    <lineage>
        <taxon>Bacteria</taxon>
        <taxon>Bacillati</taxon>
        <taxon>Bacillota</taxon>
        <taxon>Clostridia</taxon>
        <taxon>Eubacteriales</taxon>
        <taxon>Clostridiaceae</taxon>
        <taxon>Clostridium</taxon>
    </lineage>
</organism>
<reference evidence="1" key="1">
    <citation type="submission" date="2021-11" db="EMBL/GenBank/DDBJ databases">
        <authorList>
            <person name="Qingchun L."/>
            <person name="Dong Z."/>
            <person name="Zongwei Q."/>
            <person name="Jia Z."/>
            <person name="Duotao L."/>
        </authorList>
    </citation>
    <scope>NUCLEOTIDE SEQUENCE</scope>
    <source>
        <strain evidence="1">WLY-B-L2</strain>
    </source>
</reference>
<evidence type="ECO:0000313" key="2">
    <source>
        <dbReference type="Proteomes" id="UP001165422"/>
    </source>
</evidence>
<evidence type="ECO:0000313" key="1">
    <source>
        <dbReference type="EMBL" id="MCC9295508.1"/>
    </source>
</evidence>
<dbReference type="RefSeq" id="WP_229981569.1">
    <property type="nucleotide sequence ID" value="NZ_JAJJPB010000014.1"/>
</dbReference>
<accession>A0ABS8N6S3</accession>
<sequence length="127" mass="15021">MKNYYCILDKNKLCDNCGECDVCDLDPNKKCDNCGKCLEMEGYDMKAIKIDDIIDDKNESREYEREEKNYYSDDFHSHYSEENSSIEFIEDVDGLKEALENKEIFDKVAYEEYPGLIRVQKKHKNSK</sequence>
<evidence type="ECO:0008006" key="3">
    <source>
        <dbReference type="Google" id="ProtNLM"/>
    </source>
</evidence>
<name>A0ABS8N6S3_9CLOT</name>
<comment type="caution">
    <text evidence="1">The sequence shown here is derived from an EMBL/GenBank/DDBJ whole genome shotgun (WGS) entry which is preliminary data.</text>
</comment>